<evidence type="ECO:0000313" key="1">
    <source>
        <dbReference type="EMBL" id="CEP19467.1"/>
    </source>
</evidence>
<gene>
    <name evidence="1" type="primary">PARPA_13782.1 scaffold 47024</name>
</gene>
<accession>A0A0B7NQ05</accession>
<name>A0A0B7NQ05_9FUNG</name>
<organism evidence="1 2">
    <name type="scientific">Parasitella parasitica</name>
    <dbReference type="NCBI Taxonomy" id="35722"/>
    <lineage>
        <taxon>Eukaryota</taxon>
        <taxon>Fungi</taxon>
        <taxon>Fungi incertae sedis</taxon>
        <taxon>Mucoromycota</taxon>
        <taxon>Mucoromycotina</taxon>
        <taxon>Mucoromycetes</taxon>
        <taxon>Mucorales</taxon>
        <taxon>Mucorineae</taxon>
        <taxon>Mucoraceae</taxon>
        <taxon>Parasitella</taxon>
    </lineage>
</organism>
<proteinExistence type="predicted"/>
<sequence length="206" mass="23675">MRTTVKRQKVDEGVTISVRLLHVLKEKYIANVVNYVVELLPRYQQTIESFKKDGYNVIGYVRKSRTKETDETRTKLLNMICKKLKTHSMVDKIFVSFKSNKNEPIIDRDIDDDKKVLEEINADGNTQDMLKCVSAQKTSLVTLTFAGLTTNDLVAFLTNNTNVEKIVVDSLPHSNTIAVFDRKELLNDQEKIKQFKCRTGSEQRSK</sequence>
<evidence type="ECO:0000313" key="2">
    <source>
        <dbReference type="Proteomes" id="UP000054107"/>
    </source>
</evidence>
<dbReference type="OrthoDB" id="2270519at2759"/>
<protein>
    <submittedName>
        <fullName evidence="1">Uncharacterized protein</fullName>
    </submittedName>
</protein>
<keyword evidence="2" id="KW-1185">Reference proteome</keyword>
<dbReference type="EMBL" id="LN734024">
    <property type="protein sequence ID" value="CEP19467.1"/>
    <property type="molecule type" value="Genomic_DNA"/>
</dbReference>
<dbReference type="Proteomes" id="UP000054107">
    <property type="component" value="Unassembled WGS sequence"/>
</dbReference>
<reference evidence="1 2" key="1">
    <citation type="submission" date="2014-09" db="EMBL/GenBank/DDBJ databases">
        <authorList>
            <person name="Ellenberger Sabrina"/>
        </authorList>
    </citation>
    <scope>NUCLEOTIDE SEQUENCE [LARGE SCALE GENOMIC DNA]</scope>
    <source>
        <strain evidence="1 2">CBS 412.66</strain>
    </source>
</reference>
<dbReference type="AlphaFoldDB" id="A0A0B7NQ05"/>